<gene>
    <name evidence="2" type="ORF">GCM10007857_31420</name>
</gene>
<sequence>MRRPTARPIANHALAVSLITAVLPHILKSIFDQTRPDRRGIPISGKSRDAFPSGHAVHMGAIASAADLLPRGPRRAVRAVAIGLSLTRIVLLAHWASDVVVGFALGAAVERIMRPRGLGRRRARRRP</sequence>
<reference evidence="3" key="1">
    <citation type="journal article" date="2019" name="Int. J. Syst. Evol. Microbiol.">
        <title>The Global Catalogue of Microorganisms (GCM) 10K type strain sequencing project: providing services to taxonomists for standard genome sequencing and annotation.</title>
        <authorList>
            <consortium name="The Broad Institute Genomics Platform"/>
            <consortium name="The Broad Institute Genome Sequencing Center for Infectious Disease"/>
            <person name="Wu L."/>
            <person name="Ma J."/>
        </authorList>
    </citation>
    <scope>NUCLEOTIDE SEQUENCE [LARGE SCALE GENOMIC DNA]</scope>
    <source>
        <strain evidence="3">NBRC 102520</strain>
    </source>
</reference>
<evidence type="ECO:0000313" key="2">
    <source>
        <dbReference type="EMBL" id="GLR86431.1"/>
    </source>
</evidence>
<comment type="caution">
    <text evidence="2">The sequence shown here is derived from an EMBL/GenBank/DDBJ whole genome shotgun (WGS) entry which is preliminary data.</text>
</comment>
<evidence type="ECO:0000259" key="1">
    <source>
        <dbReference type="SMART" id="SM00014"/>
    </source>
</evidence>
<evidence type="ECO:0000313" key="3">
    <source>
        <dbReference type="Proteomes" id="UP001156905"/>
    </source>
</evidence>
<protein>
    <recommendedName>
        <fullName evidence="1">Phosphatidic acid phosphatase type 2/haloperoxidase domain-containing protein</fullName>
    </recommendedName>
</protein>
<dbReference type="Pfam" id="PF01569">
    <property type="entry name" value="PAP2"/>
    <property type="match status" value="1"/>
</dbReference>
<dbReference type="InterPro" id="IPR036938">
    <property type="entry name" value="PAP2/HPO_sf"/>
</dbReference>
<feature type="domain" description="Phosphatidic acid phosphatase type 2/haloperoxidase" evidence="1">
    <location>
        <begin position="9"/>
        <end position="114"/>
    </location>
</feature>
<dbReference type="RefSeq" id="WP_284266804.1">
    <property type="nucleotide sequence ID" value="NZ_BSOW01000010.1"/>
</dbReference>
<accession>A0ABQ6AYY9</accession>
<dbReference type="SUPFAM" id="SSF48317">
    <property type="entry name" value="Acid phosphatase/Vanadium-dependent haloperoxidase"/>
    <property type="match status" value="1"/>
</dbReference>
<dbReference type="CDD" id="cd01610">
    <property type="entry name" value="PAP2_like"/>
    <property type="match status" value="1"/>
</dbReference>
<dbReference type="SMART" id="SM00014">
    <property type="entry name" value="acidPPc"/>
    <property type="match status" value="1"/>
</dbReference>
<dbReference type="InterPro" id="IPR000326">
    <property type="entry name" value="PAP2/HPO"/>
</dbReference>
<name>A0ABQ6AYY9_9BRAD</name>
<dbReference type="Proteomes" id="UP001156905">
    <property type="component" value="Unassembled WGS sequence"/>
</dbReference>
<dbReference type="EMBL" id="BSOW01000010">
    <property type="protein sequence ID" value="GLR86431.1"/>
    <property type="molecule type" value="Genomic_DNA"/>
</dbReference>
<keyword evidence="3" id="KW-1185">Reference proteome</keyword>
<dbReference type="Gene3D" id="1.20.144.10">
    <property type="entry name" value="Phosphatidic acid phosphatase type 2/haloperoxidase"/>
    <property type="match status" value="1"/>
</dbReference>
<organism evidence="2 3">
    <name type="scientific">Bradyrhizobium iriomotense</name>
    <dbReference type="NCBI Taxonomy" id="441950"/>
    <lineage>
        <taxon>Bacteria</taxon>
        <taxon>Pseudomonadati</taxon>
        <taxon>Pseudomonadota</taxon>
        <taxon>Alphaproteobacteria</taxon>
        <taxon>Hyphomicrobiales</taxon>
        <taxon>Nitrobacteraceae</taxon>
        <taxon>Bradyrhizobium</taxon>
    </lineage>
</organism>
<proteinExistence type="predicted"/>